<evidence type="ECO:0000313" key="2">
    <source>
        <dbReference type="Proteomes" id="UP000253551"/>
    </source>
</evidence>
<feature type="non-terminal residue" evidence="1">
    <location>
        <position position="1"/>
    </location>
</feature>
<proteinExistence type="predicted"/>
<dbReference type="EMBL" id="PJQM01006006">
    <property type="protein sequence ID" value="RCH80434.1"/>
    <property type="molecule type" value="Genomic_DNA"/>
</dbReference>
<protein>
    <submittedName>
        <fullName evidence="1">Uncharacterized protein</fullName>
    </submittedName>
</protein>
<feature type="non-terminal residue" evidence="1">
    <location>
        <position position="131"/>
    </location>
</feature>
<accession>A0A367IRW2</accession>
<dbReference type="Proteomes" id="UP000253551">
    <property type="component" value="Unassembled WGS sequence"/>
</dbReference>
<name>A0A367IRW2_RHIST</name>
<dbReference type="OrthoDB" id="2287945at2759"/>
<organism evidence="1 2">
    <name type="scientific">Rhizopus stolonifer</name>
    <name type="common">Rhizopus nigricans</name>
    <dbReference type="NCBI Taxonomy" id="4846"/>
    <lineage>
        <taxon>Eukaryota</taxon>
        <taxon>Fungi</taxon>
        <taxon>Fungi incertae sedis</taxon>
        <taxon>Mucoromycota</taxon>
        <taxon>Mucoromycotina</taxon>
        <taxon>Mucoromycetes</taxon>
        <taxon>Mucorales</taxon>
        <taxon>Mucorineae</taxon>
        <taxon>Rhizopodaceae</taxon>
        <taxon>Rhizopus</taxon>
    </lineage>
</organism>
<comment type="caution">
    <text evidence="1">The sequence shown here is derived from an EMBL/GenBank/DDBJ whole genome shotgun (WGS) entry which is preliminary data.</text>
</comment>
<gene>
    <name evidence="1" type="ORF">CU098_001807</name>
</gene>
<dbReference type="AlphaFoldDB" id="A0A367IRW2"/>
<reference evidence="1 2" key="1">
    <citation type="journal article" date="2018" name="G3 (Bethesda)">
        <title>Phylogenetic and Phylogenomic Definition of Rhizopus Species.</title>
        <authorList>
            <person name="Gryganskyi A.P."/>
            <person name="Golan J."/>
            <person name="Dolatabadi S."/>
            <person name="Mondo S."/>
            <person name="Robb S."/>
            <person name="Idnurm A."/>
            <person name="Muszewska A."/>
            <person name="Steczkiewicz K."/>
            <person name="Masonjones S."/>
            <person name="Liao H.L."/>
            <person name="Gajdeczka M.T."/>
            <person name="Anike F."/>
            <person name="Vuek A."/>
            <person name="Anishchenko I.M."/>
            <person name="Voigt K."/>
            <person name="de Hoog G.S."/>
            <person name="Smith M.E."/>
            <person name="Heitman J."/>
            <person name="Vilgalys R."/>
            <person name="Stajich J.E."/>
        </authorList>
    </citation>
    <scope>NUCLEOTIDE SEQUENCE [LARGE SCALE GENOMIC DNA]</scope>
    <source>
        <strain evidence="1 2">LSU 92-RS-03</strain>
    </source>
</reference>
<evidence type="ECO:0000313" key="1">
    <source>
        <dbReference type="EMBL" id="RCH80434.1"/>
    </source>
</evidence>
<keyword evidence="2" id="KW-1185">Reference proteome</keyword>
<sequence length="131" mass="15293">ESAKAKTTDRLIETSRKSSRLTQKRIVADSNVISTKIKNHAINMILDSVYNKLDEDKKNTISNSFNSVLDLSNEREGANTQKSLFSDFEWRDLKQKYKPLINWITLEPRITKKLKIIEKMAQDRMKDAYQK</sequence>